<protein>
    <submittedName>
        <fullName evidence="2">Uncharacterized protein</fullName>
    </submittedName>
</protein>
<reference evidence="2 3" key="1">
    <citation type="submission" date="2019-05" db="EMBL/GenBank/DDBJ databases">
        <title>Another draft genome of Portunus trituberculatus and its Hox gene families provides insights of decapod evolution.</title>
        <authorList>
            <person name="Jeong J.-H."/>
            <person name="Song I."/>
            <person name="Kim S."/>
            <person name="Choi T."/>
            <person name="Kim D."/>
            <person name="Ryu S."/>
            <person name="Kim W."/>
        </authorList>
    </citation>
    <scope>NUCLEOTIDE SEQUENCE [LARGE SCALE GENOMIC DNA]</scope>
    <source>
        <tissue evidence="2">Muscle</tissue>
    </source>
</reference>
<gene>
    <name evidence="2" type="ORF">E2C01_057342</name>
</gene>
<name>A0A5B7H083_PORTR</name>
<evidence type="ECO:0000256" key="1">
    <source>
        <dbReference type="SAM" id="MobiDB-lite"/>
    </source>
</evidence>
<dbReference type="EMBL" id="VSRR010020568">
    <property type="protein sequence ID" value="MPC63246.1"/>
    <property type="molecule type" value="Genomic_DNA"/>
</dbReference>
<evidence type="ECO:0000313" key="3">
    <source>
        <dbReference type="Proteomes" id="UP000324222"/>
    </source>
</evidence>
<feature type="region of interest" description="Disordered" evidence="1">
    <location>
        <begin position="49"/>
        <end position="74"/>
    </location>
</feature>
<proteinExistence type="predicted"/>
<evidence type="ECO:0000313" key="2">
    <source>
        <dbReference type="EMBL" id="MPC63246.1"/>
    </source>
</evidence>
<accession>A0A5B7H083</accession>
<keyword evidence="3" id="KW-1185">Reference proteome</keyword>
<dbReference type="Proteomes" id="UP000324222">
    <property type="component" value="Unassembled WGS sequence"/>
</dbReference>
<dbReference type="AlphaFoldDB" id="A0A5B7H083"/>
<comment type="caution">
    <text evidence="2">The sequence shown here is derived from an EMBL/GenBank/DDBJ whole genome shotgun (WGS) entry which is preliminary data.</text>
</comment>
<organism evidence="2 3">
    <name type="scientific">Portunus trituberculatus</name>
    <name type="common">Swimming crab</name>
    <name type="synonym">Neptunus trituberculatus</name>
    <dbReference type="NCBI Taxonomy" id="210409"/>
    <lineage>
        <taxon>Eukaryota</taxon>
        <taxon>Metazoa</taxon>
        <taxon>Ecdysozoa</taxon>
        <taxon>Arthropoda</taxon>
        <taxon>Crustacea</taxon>
        <taxon>Multicrustacea</taxon>
        <taxon>Malacostraca</taxon>
        <taxon>Eumalacostraca</taxon>
        <taxon>Eucarida</taxon>
        <taxon>Decapoda</taxon>
        <taxon>Pleocyemata</taxon>
        <taxon>Brachyura</taxon>
        <taxon>Eubrachyura</taxon>
        <taxon>Portunoidea</taxon>
        <taxon>Portunidae</taxon>
        <taxon>Portuninae</taxon>
        <taxon>Portunus</taxon>
    </lineage>
</organism>
<sequence>MFPQVEAKRRRGSPGFLARGAVWCTPSRGKAPPCGGGVDGEKVGLCYGGRQQKRGSKGAGEPSSGLQRMPGGGRVGSVAVHEALKVLSQSVQVLASPKGFCDRRASPSLSHAPAGHGLDAKISQQLIKACHSAVSL</sequence>